<dbReference type="GO" id="GO:0016757">
    <property type="term" value="F:glycosyltransferase activity"/>
    <property type="evidence" value="ECO:0007669"/>
    <property type="project" value="InterPro"/>
</dbReference>
<keyword evidence="3" id="KW-1185">Reference proteome</keyword>
<keyword evidence="2" id="KW-0808">Transferase</keyword>
<proteinExistence type="predicted"/>
<evidence type="ECO:0000259" key="1">
    <source>
        <dbReference type="Pfam" id="PF00534"/>
    </source>
</evidence>
<dbReference type="EMBL" id="QRGR01000046">
    <property type="protein sequence ID" value="RDV11097.1"/>
    <property type="molecule type" value="Genomic_DNA"/>
</dbReference>
<name>A0A3D8L1M5_9BACT</name>
<dbReference type="AlphaFoldDB" id="A0A3D8L1M5"/>
<dbReference type="Pfam" id="PF00534">
    <property type="entry name" value="Glycos_transf_1"/>
    <property type="match status" value="1"/>
</dbReference>
<dbReference type="InterPro" id="IPR001296">
    <property type="entry name" value="Glyco_trans_1"/>
</dbReference>
<dbReference type="SUPFAM" id="SSF53756">
    <property type="entry name" value="UDP-Glycosyltransferase/glycogen phosphorylase"/>
    <property type="match status" value="1"/>
</dbReference>
<gene>
    <name evidence="2" type="ORF">DXT99_25355</name>
</gene>
<accession>A0A3D8L1M5</accession>
<dbReference type="Gene3D" id="3.40.50.2000">
    <property type="entry name" value="Glycogen Phosphorylase B"/>
    <property type="match status" value="1"/>
</dbReference>
<organism evidence="2 3">
    <name type="scientific">Pontibacter diazotrophicus</name>
    <dbReference type="NCBI Taxonomy" id="1400979"/>
    <lineage>
        <taxon>Bacteria</taxon>
        <taxon>Pseudomonadati</taxon>
        <taxon>Bacteroidota</taxon>
        <taxon>Cytophagia</taxon>
        <taxon>Cytophagales</taxon>
        <taxon>Hymenobacteraceae</taxon>
        <taxon>Pontibacter</taxon>
    </lineage>
</organism>
<dbReference type="RefSeq" id="WP_115568396.1">
    <property type="nucleotide sequence ID" value="NZ_QRGR01000046.1"/>
</dbReference>
<protein>
    <submittedName>
        <fullName evidence="2">Glycosyltransferase</fullName>
    </submittedName>
</protein>
<evidence type="ECO:0000313" key="3">
    <source>
        <dbReference type="Proteomes" id="UP000256708"/>
    </source>
</evidence>
<feature type="domain" description="Glycosyl transferase family 1" evidence="1">
    <location>
        <begin position="221"/>
        <end position="382"/>
    </location>
</feature>
<comment type="caution">
    <text evidence="2">The sequence shown here is derived from an EMBL/GenBank/DDBJ whole genome shotgun (WGS) entry which is preliminary data.</text>
</comment>
<dbReference type="OrthoDB" id="919017at2"/>
<sequence length="407" mass="46753">MHEINRPSTIIYEGSATGHRKEYIEYLLIHLQANPQLKSNYLFMLNDELKQQLSEEIETVGDLLICEISMEGAPTKLLARAYWEWHKIEKVILDTPTINTILFMSFDGYQYLVQSPVFTKHKLKVQGILFQPYHHLPSVEVKDIASFKLRLRKLRKFTVIWSLINLNRRVNKIYILNDEEGVKKLNAALDTRGEKVFYYLPDPIDTRNLLDVNTETCVRIKYSISRKRQVLLLFGRIDEKKNLNNILDSLALFSEDEQAKIALIVAGTFVDGKAQSIKCAIAATQNKNPKLQIIIRDEVIPNYEMEQLFKACDIVLMPYIDFYSSSGVIGHAAKYKKQVVVSSSSINKSIVEIYNLGVAVNPYSPLEIKDAIAFLVTQLNSYNKSNDKLDYFIQNHNYSSFGKSILI</sequence>
<evidence type="ECO:0000313" key="2">
    <source>
        <dbReference type="EMBL" id="RDV11097.1"/>
    </source>
</evidence>
<dbReference type="Proteomes" id="UP000256708">
    <property type="component" value="Unassembled WGS sequence"/>
</dbReference>
<reference evidence="3" key="1">
    <citation type="submission" date="2018-08" db="EMBL/GenBank/DDBJ databases">
        <authorList>
            <person name="Liu Z.-W."/>
            <person name="Du Z.-J."/>
        </authorList>
    </citation>
    <scope>NUCLEOTIDE SEQUENCE [LARGE SCALE GENOMIC DNA]</scope>
    <source>
        <strain evidence="3">H4X</strain>
    </source>
</reference>